<organism evidence="1 2">
    <name type="scientific">Deinococcus gobiensis (strain DSM 21396 / JCM 16679 / CGMCC 1.7299 / I-0)</name>
    <dbReference type="NCBI Taxonomy" id="745776"/>
    <lineage>
        <taxon>Bacteria</taxon>
        <taxon>Thermotogati</taxon>
        <taxon>Deinococcota</taxon>
        <taxon>Deinococci</taxon>
        <taxon>Deinococcales</taxon>
        <taxon>Deinococcaceae</taxon>
        <taxon>Deinococcus</taxon>
    </lineage>
</organism>
<dbReference type="PATRIC" id="fig|745776.4.peg.3439"/>
<name>H8H196_DEIGI</name>
<reference evidence="1 2" key="1">
    <citation type="journal article" date="2012" name="PLoS ONE">
        <title>Genome sequence and transcriptome analysis of the radioresistant bacterium Deinococcus gobiensis: insights into the extreme environmental adaptations.</title>
        <authorList>
            <person name="Yuan M."/>
            <person name="Chen M."/>
            <person name="Zhang W."/>
            <person name="Lu W."/>
            <person name="Wang J."/>
            <person name="Yang M."/>
            <person name="Zhao P."/>
            <person name="Tang R."/>
            <person name="Li X."/>
            <person name="Hao Y."/>
            <person name="Zhou Z."/>
            <person name="Zhan Y."/>
            <person name="Yu H."/>
            <person name="Teng C."/>
            <person name="Yan Y."/>
            <person name="Ping S."/>
            <person name="Wang Y."/>
            <person name="Lin M."/>
        </authorList>
    </citation>
    <scope>NUCLEOTIDE SEQUENCE [LARGE SCALE GENOMIC DNA]</scope>
    <source>
        <strain evidence="2">DSM 21396 / JCM 16679 / CGMCC 1.7299 / I-0</strain>
        <plasmid evidence="1">P2</plasmid>
    </source>
</reference>
<geneLocation type="plasmid" evidence="1 2">
    <name>P2</name>
</geneLocation>
<evidence type="ECO:0000313" key="1">
    <source>
        <dbReference type="EMBL" id="AFD27293.1"/>
    </source>
</evidence>
<evidence type="ECO:0000313" key="2">
    <source>
        <dbReference type="Proteomes" id="UP000007575"/>
    </source>
</evidence>
<keyword evidence="2" id="KW-1185">Reference proteome</keyword>
<accession>H8H196</accession>
<dbReference type="RefSeq" id="WP_014686390.1">
    <property type="nucleotide sequence ID" value="NC_017791.1"/>
</dbReference>
<dbReference type="HOGENOM" id="CLU_2665041_0_0_0"/>
<keyword evidence="1" id="KW-0614">Plasmid</keyword>
<dbReference type="AlphaFoldDB" id="H8H196"/>
<protein>
    <submittedName>
        <fullName evidence="1">Uncharacterized protein</fullName>
    </submittedName>
</protein>
<dbReference type="Proteomes" id="UP000007575">
    <property type="component" value="Plasmid P2"/>
</dbReference>
<dbReference type="EMBL" id="CP002193">
    <property type="protein sequence ID" value="AFD27293.1"/>
    <property type="molecule type" value="Genomic_DNA"/>
</dbReference>
<dbReference type="OrthoDB" id="9909000at2"/>
<dbReference type="KEGG" id="dgo:DGo_PB0024"/>
<proteinExistence type="predicted"/>
<gene>
    <name evidence="1" type="ordered locus">DGo_PB0024</name>
</gene>
<sequence length="75" mass="8123">MSPRTPTPAPTPEFTLEDLTTWLHTQRPPAPRTSPILAALAELHLGDLLAQEIKCLRPGTSVLPPTLVLVPPLLL</sequence>